<protein>
    <submittedName>
        <fullName evidence="3">PqiC family protein</fullName>
    </submittedName>
</protein>
<accession>A0ABY6BHC8</accession>
<dbReference type="Gene3D" id="3.40.50.10610">
    <property type="entry name" value="ABC-type transport auxiliary lipoprotein component"/>
    <property type="match status" value="1"/>
</dbReference>
<feature type="signal peptide" evidence="1">
    <location>
        <begin position="1"/>
        <end position="22"/>
    </location>
</feature>
<feature type="domain" description="ABC-type transport auxiliary lipoprotein component" evidence="2">
    <location>
        <begin position="67"/>
        <end position="182"/>
    </location>
</feature>
<organism evidence="3 4">
    <name type="scientific">Tahibacter amnicola</name>
    <dbReference type="NCBI Taxonomy" id="2976241"/>
    <lineage>
        <taxon>Bacteria</taxon>
        <taxon>Pseudomonadati</taxon>
        <taxon>Pseudomonadota</taxon>
        <taxon>Gammaproteobacteria</taxon>
        <taxon>Lysobacterales</taxon>
        <taxon>Rhodanobacteraceae</taxon>
        <taxon>Tahibacter</taxon>
    </lineage>
</organism>
<gene>
    <name evidence="3" type="ORF">N4264_06290</name>
</gene>
<keyword evidence="4" id="KW-1185">Reference proteome</keyword>
<evidence type="ECO:0000256" key="1">
    <source>
        <dbReference type="SAM" id="SignalP"/>
    </source>
</evidence>
<dbReference type="SUPFAM" id="SSF159594">
    <property type="entry name" value="XCC0632-like"/>
    <property type="match status" value="1"/>
</dbReference>
<dbReference type="InterPro" id="IPR005586">
    <property type="entry name" value="ABC_trans_aux"/>
</dbReference>
<proteinExistence type="predicted"/>
<keyword evidence="1" id="KW-0732">Signal</keyword>
<name>A0ABY6BHC8_9GAMM</name>
<dbReference type="PROSITE" id="PS51257">
    <property type="entry name" value="PROKAR_LIPOPROTEIN"/>
    <property type="match status" value="1"/>
</dbReference>
<reference evidence="3" key="1">
    <citation type="submission" date="2022-09" db="EMBL/GenBank/DDBJ databases">
        <title>Tahibacter sp. nov., isolated from a fresh water.</title>
        <authorList>
            <person name="Baek J.H."/>
            <person name="Lee J.K."/>
            <person name="Kim J.M."/>
            <person name="Jeon C.O."/>
        </authorList>
    </citation>
    <scope>NUCLEOTIDE SEQUENCE</scope>
    <source>
        <strain evidence="3">W38</strain>
    </source>
</reference>
<feature type="chain" id="PRO_5046329559" evidence="1">
    <location>
        <begin position="23"/>
        <end position="198"/>
    </location>
</feature>
<dbReference type="Proteomes" id="UP001064632">
    <property type="component" value="Chromosome"/>
</dbReference>
<dbReference type="RefSeq" id="WP_261696213.1">
    <property type="nucleotide sequence ID" value="NZ_CP104694.1"/>
</dbReference>
<sequence>MKRTFLAAASLVLAACSAPVVPDMTYYRLPDPRIAADGKLSVSVPIDVAVFGADGLYAEQALIYTLDSGGRSLRSYHYQHWSDPPSRMLQRRLIEVLRQRDAAPVVTDRLPASANAVELSGVIQRYDRVQDGEAFHADVALQIRVERGGEVLAEKVYAARAPADGNAVEDTVKAFGVALDRIFSDLINDLAGMRALRE</sequence>
<evidence type="ECO:0000259" key="2">
    <source>
        <dbReference type="Pfam" id="PF03886"/>
    </source>
</evidence>
<evidence type="ECO:0000313" key="4">
    <source>
        <dbReference type="Proteomes" id="UP001064632"/>
    </source>
</evidence>
<dbReference type="Pfam" id="PF03886">
    <property type="entry name" value="ABC_trans_aux"/>
    <property type="match status" value="1"/>
</dbReference>
<evidence type="ECO:0000313" key="3">
    <source>
        <dbReference type="EMBL" id="UXI69255.1"/>
    </source>
</evidence>
<dbReference type="EMBL" id="CP104694">
    <property type="protein sequence ID" value="UXI69255.1"/>
    <property type="molecule type" value="Genomic_DNA"/>
</dbReference>